<dbReference type="PANTHER" id="PTHR43581:SF4">
    <property type="entry name" value="ATP_GTP PHOSPHATASE"/>
    <property type="match status" value="1"/>
</dbReference>
<gene>
    <name evidence="2" type="ORF">F3B98_16385</name>
</gene>
<name>A0A5N4ET10_BACOV</name>
<dbReference type="EMBL" id="VWFO01000022">
    <property type="protein sequence ID" value="KAA4662987.1"/>
    <property type="molecule type" value="Genomic_DNA"/>
</dbReference>
<organism evidence="2 3">
    <name type="scientific">Bacteroides ovatus</name>
    <dbReference type="NCBI Taxonomy" id="28116"/>
    <lineage>
        <taxon>Bacteria</taxon>
        <taxon>Pseudomonadati</taxon>
        <taxon>Bacteroidota</taxon>
        <taxon>Bacteroidia</taxon>
        <taxon>Bacteroidales</taxon>
        <taxon>Bacteroidaceae</taxon>
        <taxon>Bacteroides</taxon>
    </lineage>
</organism>
<dbReference type="InterPro" id="IPR041685">
    <property type="entry name" value="AAA_GajA/Old/RecF-like"/>
</dbReference>
<proteinExistence type="predicted"/>
<dbReference type="SUPFAM" id="SSF52540">
    <property type="entry name" value="P-loop containing nucleoside triphosphate hydrolases"/>
    <property type="match status" value="1"/>
</dbReference>
<evidence type="ECO:0000313" key="3">
    <source>
        <dbReference type="Proteomes" id="UP000435985"/>
    </source>
</evidence>
<sequence length="679" mass="79241">MLMNKKPKDIPKQNDLAKFSREFALGVLHILPNCKQTLRKNLKDEYYVLNQRCIVDTENHIVSLSSLNQGMIDFFGKGIAIQAIVGVNGSGKSSLFELIYRIINNLSCLLNRGKRRKASEQLYYIDDLWAELFVIIDGKLFCIACNGDSICVKKDKFEVISIKAFENNMPSQGTVLMVDFIKWAKECLFYTIVSNYSMQAFNAIDYGCESCFLIDGKRRKQYVEDRIWVNSLFHKNDGYLTPIVLNPYRNNGSVDMNREYGLTIYRLSSAMIYAKEHNKEFMKDYQLHKIHYTYSDSSLKDKYVNIYNVKDEVYWNYKPGKQIQPDYGTVILNEYGVIGKLDYSDTIQHAAAMYLIYKTYSIANAYPNYEEFFNMGQLKEFTALTDSATEDLTIRLVRKIKKDKSHISLKVRQMLHFIESFAEKRLNTNSLLSDGITYQDYVNSVAYNKRLHTMGEIQEYLPPSLFCINITLDKYENNTKKNEEPIPINRLSSGERQYLYTFSTYIYHILNLLSIQDSNRVRYRRMNLIFDEVEICFHPEFQRRFINELLGYIKRLGMNRHATFCITIATHSPFILSDIPQSNILYLENGKTADSSKFKNPFAANICDVLFQSFFLKNGFIGEYARQKVNNLLKYLCESHKYISKKKLVEIEALKQIIGDPFIKMHIDQLIRSHEKNNN</sequence>
<dbReference type="InterPro" id="IPR051396">
    <property type="entry name" value="Bact_Antivir_Def_Nuclease"/>
</dbReference>
<evidence type="ECO:0000313" key="2">
    <source>
        <dbReference type="EMBL" id="KAA4662987.1"/>
    </source>
</evidence>
<dbReference type="RefSeq" id="WP_004312506.1">
    <property type="nucleotide sequence ID" value="NZ_JBPFKH010000018.1"/>
</dbReference>
<dbReference type="Pfam" id="PF13175">
    <property type="entry name" value="AAA_15"/>
    <property type="match status" value="1"/>
</dbReference>
<comment type="caution">
    <text evidence="2">The sequence shown here is derived from an EMBL/GenBank/DDBJ whole genome shotgun (WGS) entry which is preliminary data.</text>
</comment>
<reference evidence="2 3" key="1">
    <citation type="journal article" date="2019" name="Nat. Med.">
        <title>A library of human gut bacterial isolates paired with longitudinal multiomics data enables mechanistic microbiome research.</title>
        <authorList>
            <person name="Poyet M."/>
            <person name="Groussin M."/>
            <person name="Gibbons S.M."/>
            <person name="Avila-Pacheco J."/>
            <person name="Jiang X."/>
            <person name="Kearney S.M."/>
            <person name="Perrotta A.R."/>
            <person name="Berdy B."/>
            <person name="Zhao S."/>
            <person name="Lieberman T.D."/>
            <person name="Swanson P.K."/>
            <person name="Smith M."/>
            <person name="Roesemann S."/>
            <person name="Alexander J.E."/>
            <person name="Rich S.A."/>
            <person name="Livny J."/>
            <person name="Vlamakis H."/>
            <person name="Clish C."/>
            <person name="Bullock K."/>
            <person name="Deik A."/>
            <person name="Scott J."/>
            <person name="Pierce K.A."/>
            <person name="Xavier R.J."/>
            <person name="Alm E.J."/>
        </authorList>
    </citation>
    <scope>NUCLEOTIDE SEQUENCE [LARGE SCALE GENOMIC DNA]</scope>
    <source>
        <strain evidence="2 3">BIOML-A14</strain>
    </source>
</reference>
<dbReference type="Gene3D" id="3.40.50.300">
    <property type="entry name" value="P-loop containing nucleotide triphosphate hydrolases"/>
    <property type="match status" value="1"/>
</dbReference>
<protein>
    <submittedName>
        <fullName evidence="2">AAA family ATPase</fullName>
    </submittedName>
</protein>
<dbReference type="InterPro" id="IPR027417">
    <property type="entry name" value="P-loop_NTPase"/>
</dbReference>
<accession>A0A5N4ET10</accession>
<evidence type="ECO:0000259" key="1">
    <source>
        <dbReference type="Pfam" id="PF13175"/>
    </source>
</evidence>
<dbReference type="PANTHER" id="PTHR43581">
    <property type="entry name" value="ATP/GTP PHOSPHATASE"/>
    <property type="match status" value="1"/>
</dbReference>
<dbReference type="Proteomes" id="UP000435985">
    <property type="component" value="Unassembled WGS sequence"/>
</dbReference>
<feature type="domain" description="Endonuclease GajA/Old nuclease/RecF-like AAA" evidence="1">
    <location>
        <begin position="81"/>
        <end position="575"/>
    </location>
</feature>
<dbReference type="AlphaFoldDB" id="A0A5N4ET10"/>